<dbReference type="SUPFAM" id="SSF51735">
    <property type="entry name" value="NAD(P)-binding Rossmann-fold domains"/>
    <property type="match status" value="1"/>
</dbReference>
<evidence type="ECO:0000313" key="1">
    <source>
        <dbReference type="EMBL" id="MPN22156.1"/>
    </source>
</evidence>
<dbReference type="InterPro" id="IPR036291">
    <property type="entry name" value="NAD(P)-bd_dom_sf"/>
</dbReference>
<comment type="caution">
    <text evidence="1">The sequence shown here is derived from an EMBL/GenBank/DDBJ whole genome shotgun (WGS) entry which is preliminary data.</text>
</comment>
<gene>
    <name evidence="1" type="ORF">SDC9_169539</name>
</gene>
<accession>A0A645G7P1</accession>
<dbReference type="EMBL" id="VSSQ01070325">
    <property type="protein sequence ID" value="MPN22156.1"/>
    <property type="molecule type" value="Genomic_DNA"/>
</dbReference>
<dbReference type="Gene3D" id="3.40.50.720">
    <property type="entry name" value="NAD(P)-binding Rossmann-like Domain"/>
    <property type="match status" value="1"/>
</dbReference>
<proteinExistence type="predicted"/>
<dbReference type="AlphaFoldDB" id="A0A645G7P1"/>
<evidence type="ECO:0008006" key="2">
    <source>
        <dbReference type="Google" id="ProtNLM"/>
    </source>
</evidence>
<protein>
    <recommendedName>
        <fullName evidence="2">Gfo/Idh/MocA-like oxidoreductase N-terminal domain-containing protein</fullName>
    </recommendedName>
</protein>
<reference evidence="1" key="1">
    <citation type="submission" date="2019-08" db="EMBL/GenBank/DDBJ databases">
        <authorList>
            <person name="Kucharzyk K."/>
            <person name="Murdoch R.W."/>
            <person name="Higgins S."/>
            <person name="Loffler F."/>
        </authorList>
    </citation>
    <scope>NUCLEOTIDE SEQUENCE</scope>
</reference>
<organism evidence="1">
    <name type="scientific">bioreactor metagenome</name>
    <dbReference type="NCBI Taxonomy" id="1076179"/>
    <lineage>
        <taxon>unclassified sequences</taxon>
        <taxon>metagenomes</taxon>
        <taxon>ecological metagenomes</taxon>
    </lineage>
</organism>
<sequence length="206" mass="22885">MILSPNNPEMHLSLCDYALKSGKRTYVDKTFAPDVKTAKQLIKMAEDGKTPMFSSSALRFSTELKDKKQGSIKTLSVRGPGEYPVYSIHQIEMIVKLMGSDPVRVMAIGTEAAPALVIEYPENKFATMGHFGWECPFTLAMTAVNGDHYLIPECSDFFPNFVHELVNFFETGDIKAPASETVAVIGIRETGFKAINKPGYWIDCTF</sequence>
<name>A0A645G7P1_9ZZZZ</name>